<keyword evidence="4" id="KW-0472">Membrane</keyword>
<dbReference type="InterPro" id="IPR050469">
    <property type="entry name" value="Diguanylate_Cyclase"/>
</dbReference>
<evidence type="ECO:0000256" key="2">
    <source>
        <dbReference type="ARBA" id="ARBA00012528"/>
    </source>
</evidence>
<dbReference type="InterPro" id="IPR000160">
    <property type="entry name" value="GGDEF_dom"/>
</dbReference>
<dbReference type="GO" id="GO:1902201">
    <property type="term" value="P:negative regulation of bacterial-type flagellum-dependent cell motility"/>
    <property type="evidence" value="ECO:0007669"/>
    <property type="project" value="TreeGrafter"/>
</dbReference>
<evidence type="ECO:0000313" key="7">
    <source>
        <dbReference type="Proteomes" id="UP001155546"/>
    </source>
</evidence>
<comment type="cofactor">
    <cofactor evidence="1">
        <name>Mg(2+)</name>
        <dbReference type="ChEBI" id="CHEBI:18420"/>
    </cofactor>
</comment>
<dbReference type="PANTHER" id="PTHR45138:SF9">
    <property type="entry name" value="DIGUANYLATE CYCLASE DGCM-RELATED"/>
    <property type="match status" value="1"/>
</dbReference>
<name>A0A9X2WPF4_9GAMM</name>
<dbReference type="Gene3D" id="3.30.70.270">
    <property type="match status" value="1"/>
</dbReference>
<evidence type="ECO:0000313" key="6">
    <source>
        <dbReference type="EMBL" id="MCT7942866.1"/>
    </source>
</evidence>
<evidence type="ECO:0000256" key="3">
    <source>
        <dbReference type="ARBA" id="ARBA00034247"/>
    </source>
</evidence>
<feature type="transmembrane region" description="Helical" evidence="4">
    <location>
        <begin position="32"/>
        <end position="52"/>
    </location>
</feature>
<evidence type="ECO:0000256" key="1">
    <source>
        <dbReference type="ARBA" id="ARBA00001946"/>
    </source>
</evidence>
<dbReference type="GO" id="GO:0052621">
    <property type="term" value="F:diguanylate cyclase activity"/>
    <property type="evidence" value="ECO:0007669"/>
    <property type="project" value="UniProtKB-EC"/>
</dbReference>
<feature type="transmembrane region" description="Helical" evidence="4">
    <location>
        <begin position="61"/>
        <end position="78"/>
    </location>
</feature>
<dbReference type="NCBIfam" id="TIGR00254">
    <property type="entry name" value="GGDEF"/>
    <property type="match status" value="1"/>
</dbReference>
<dbReference type="FunFam" id="3.30.70.270:FF:000001">
    <property type="entry name" value="Diguanylate cyclase domain protein"/>
    <property type="match status" value="1"/>
</dbReference>
<reference evidence="6" key="1">
    <citation type="journal article" date="2023" name="Int. J. Syst. Evol. Microbiol.">
        <title>&lt;i&gt;Shewanella septentrionalis&lt;/i&gt; sp. nov. and &lt;i&gt;Shewanella holmiensis&lt;/i&gt; sp. nov., isolated from Baltic Sea water and sediments.</title>
        <authorList>
            <person name="Martin-Rodriguez A.J."/>
            <person name="Thorell K."/>
            <person name="Joffre E."/>
            <person name="Jensie-Markopoulos S."/>
            <person name="Moore E.R.B."/>
            <person name="Sjoling A."/>
        </authorList>
    </citation>
    <scope>NUCLEOTIDE SEQUENCE</scope>
    <source>
        <strain evidence="6">SP1S2-7</strain>
    </source>
</reference>
<sequence>MKYKTQYTILFLFFLSFIYNLTIFDFSWPVDMVELVAESLMLIACFAVLFYIQPLQSFPKVYWLMLIGIAFYSVSAFMDLTEEFFVESAVSESNLDDFLKTLGFILLSLGIHRWMNLHTELISELKIKAETDQLTGLLNRRAFIQHIQGSHRAKEDEGRAFLLLDIDHFKAINDNYGHACGDHVLASTAKALKSQTRQYDILARWGGEEFLFYLADVTAEEAEDIANALRRHIQQLSFECNNQTIICTVSIGVYHATTSHCLEQEVDCADKALYQAKASGRNCVVLYQQ</sequence>
<dbReference type="InterPro" id="IPR043128">
    <property type="entry name" value="Rev_trsase/Diguanyl_cyclase"/>
</dbReference>
<dbReference type="SUPFAM" id="SSF55073">
    <property type="entry name" value="Nucleotide cyclase"/>
    <property type="match status" value="1"/>
</dbReference>
<gene>
    <name evidence="6" type="ORF">NE535_13825</name>
</gene>
<dbReference type="CDD" id="cd01949">
    <property type="entry name" value="GGDEF"/>
    <property type="match status" value="1"/>
</dbReference>
<keyword evidence="7" id="KW-1185">Reference proteome</keyword>
<comment type="catalytic activity">
    <reaction evidence="3">
        <text>2 GTP = 3',3'-c-di-GMP + 2 diphosphate</text>
        <dbReference type="Rhea" id="RHEA:24898"/>
        <dbReference type="ChEBI" id="CHEBI:33019"/>
        <dbReference type="ChEBI" id="CHEBI:37565"/>
        <dbReference type="ChEBI" id="CHEBI:58805"/>
        <dbReference type="EC" id="2.7.7.65"/>
    </reaction>
</comment>
<comment type="caution">
    <text evidence="6">The sequence shown here is derived from an EMBL/GenBank/DDBJ whole genome shotgun (WGS) entry which is preliminary data.</text>
</comment>
<dbReference type="AlphaFoldDB" id="A0A9X2WPF4"/>
<keyword evidence="4" id="KW-0812">Transmembrane</keyword>
<dbReference type="Pfam" id="PF00990">
    <property type="entry name" value="GGDEF"/>
    <property type="match status" value="1"/>
</dbReference>
<dbReference type="PROSITE" id="PS50887">
    <property type="entry name" value="GGDEF"/>
    <property type="match status" value="1"/>
</dbReference>
<dbReference type="EMBL" id="JAMTCD010000019">
    <property type="protein sequence ID" value="MCT7942866.1"/>
    <property type="molecule type" value="Genomic_DNA"/>
</dbReference>
<dbReference type="GO" id="GO:0005886">
    <property type="term" value="C:plasma membrane"/>
    <property type="evidence" value="ECO:0007669"/>
    <property type="project" value="TreeGrafter"/>
</dbReference>
<evidence type="ECO:0000256" key="4">
    <source>
        <dbReference type="SAM" id="Phobius"/>
    </source>
</evidence>
<dbReference type="SMART" id="SM00267">
    <property type="entry name" value="GGDEF"/>
    <property type="match status" value="1"/>
</dbReference>
<dbReference type="RefSeq" id="WP_261299214.1">
    <property type="nucleotide sequence ID" value="NZ_JAMTCD010000019.1"/>
</dbReference>
<dbReference type="InterPro" id="IPR029787">
    <property type="entry name" value="Nucleotide_cyclase"/>
</dbReference>
<dbReference type="PANTHER" id="PTHR45138">
    <property type="entry name" value="REGULATORY COMPONENTS OF SENSORY TRANSDUCTION SYSTEM"/>
    <property type="match status" value="1"/>
</dbReference>
<dbReference type="Proteomes" id="UP001155546">
    <property type="component" value="Unassembled WGS sequence"/>
</dbReference>
<dbReference type="GO" id="GO:0043709">
    <property type="term" value="P:cell adhesion involved in single-species biofilm formation"/>
    <property type="evidence" value="ECO:0007669"/>
    <property type="project" value="TreeGrafter"/>
</dbReference>
<organism evidence="6 7">
    <name type="scientific">Shewanella holmiensis</name>
    <dbReference type="NCBI Taxonomy" id="2952222"/>
    <lineage>
        <taxon>Bacteria</taxon>
        <taxon>Pseudomonadati</taxon>
        <taxon>Pseudomonadota</taxon>
        <taxon>Gammaproteobacteria</taxon>
        <taxon>Alteromonadales</taxon>
        <taxon>Shewanellaceae</taxon>
        <taxon>Shewanella</taxon>
    </lineage>
</organism>
<feature type="transmembrane region" description="Helical" evidence="4">
    <location>
        <begin position="7"/>
        <end position="26"/>
    </location>
</feature>
<keyword evidence="4" id="KW-1133">Transmembrane helix</keyword>
<evidence type="ECO:0000259" key="5">
    <source>
        <dbReference type="PROSITE" id="PS50887"/>
    </source>
</evidence>
<feature type="domain" description="GGDEF" evidence="5">
    <location>
        <begin position="157"/>
        <end position="289"/>
    </location>
</feature>
<protein>
    <recommendedName>
        <fullName evidence="2">diguanylate cyclase</fullName>
        <ecNumber evidence="2">2.7.7.65</ecNumber>
    </recommendedName>
</protein>
<dbReference type="EC" id="2.7.7.65" evidence="2"/>
<proteinExistence type="predicted"/>
<accession>A0A9X2WPF4</accession>